<evidence type="ECO:0000313" key="3">
    <source>
        <dbReference type="Proteomes" id="UP000309231"/>
    </source>
</evidence>
<dbReference type="Pfam" id="PF09203">
    <property type="entry name" value="MspA"/>
    <property type="match status" value="1"/>
</dbReference>
<dbReference type="Proteomes" id="UP000309231">
    <property type="component" value="Chromosome"/>
</dbReference>
<keyword evidence="3" id="KW-1185">Reference proteome</keyword>
<reference evidence="2 3" key="1">
    <citation type="journal article" date="2019" name="BMC Evol. Biol.">
        <title>Comparative genomics of Mycobacterium mucogenicum and Mycobacterium neoaurum clade members emphasizing tRNA and non-coding RNA.</title>
        <authorList>
            <person name="Behra P.R.K."/>
            <person name="Pettersson B.M.F."/>
            <person name="Das S."/>
            <person name="Dasgupta S."/>
            <person name="Kirsebom L.A."/>
        </authorList>
    </citation>
    <scope>NUCLEOTIDE SEQUENCE [LARGE SCALE GENOMIC DNA]</scope>
    <source>
        <strain evidence="2 3">DSM 44124</strain>
    </source>
</reference>
<feature type="chain" id="PRO_5034115448" evidence="1">
    <location>
        <begin position="27"/>
        <end position="246"/>
    </location>
</feature>
<keyword evidence="1" id="KW-0732">Signal</keyword>
<dbReference type="Gene3D" id="2.60.40.1650">
    <property type="entry name" value="Porin MspA (Ig-like beta-sandwich domain)"/>
    <property type="match status" value="2"/>
</dbReference>
<name>A0A8E4W142_MYCMU</name>
<proteinExistence type="predicted"/>
<evidence type="ECO:0000256" key="1">
    <source>
        <dbReference type="SAM" id="SignalP"/>
    </source>
</evidence>
<dbReference type="KEGG" id="mmuc:C1S78_019445"/>
<dbReference type="AlphaFoldDB" id="A0A8E4W142"/>
<gene>
    <name evidence="2" type="ORF">C1S78_019445</name>
</gene>
<protein>
    <submittedName>
        <fullName evidence="2">MspA family porin</fullName>
    </submittedName>
</protein>
<dbReference type="EMBL" id="CP062008">
    <property type="protein sequence ID" value="QPG67702.1"/>
    <property type="molecule type" value="Genomic_DNA"/>
</dbReference>
<organism evidence="2 3">
    <name type="scientific">Mycolicibacterium mucogenicum DSM 44124</name>
    <dbReference type="NCBI Taxonomy" id="1226753"/>
    <lineage>
        <taxon>Bacteria</taxon>
        <taxon>Bacillati</taxon>
        <taxon>Actinomycetota</taxon>
        <taxon>Actinomycetes</taxon>
        <taxon>Mycobacteriales</taxon>
        <taxon>Mycobacteriaceae</taxon>
        <taxon>Mycolicibacterium</taxon>
    </lineage>
</organism>
<accession>A0A8E4W142</accession>
<feature type="signal peptide" evidence="1">
    <location>
        <begin position="1"/>
        <end position="26"/>
    </location>
</feature>
<dbReference type="InterPro" id="IPR015286">
    <property type="entry name" value="Porin_fam_mycobact-type"/>
</dbReference>
<evidence type="ECO:0000313" key="2">
    <source>
        <dbReference type="EMBL" id="QPG67702.1"/>
    </source>
</evidence>
<reference evidence="2 3" key="2">
    <citation type="journal article" date="2019" name="Sci. Rep.">
        <title>Insight into the biology of Mycobacterium mucogenicum and Mycobacterium neoaurum clade members.</title>
        <authorList>
            <person name="Behra P.R.K."/>
            <person name="Pettersson B.M.F."/>
            <person name="Ramesh M."/>
            <person name="Dasgupta S."/>
            <person name="Kirsebom L.A."/>
        </authorList>
    </citation>
    <scope>NUCLEOTIDE SEQUENCE [LARGE SCALE GENOMIC DNA]</scope>
    <source>
        <strain evidence="2 3">DSM 44124</strain>
    </source>
</reference>
<sequence length="246" mass="25450">MVEFGLSSRRFSTGAAVFAVSVAAWASPVAVSVADPQPMPDRWTQFVTDDGWVVDVNTTNEVINHIDNLAGASNSWQARVTLRSEARISGTGGAVIQDAQLESGYFVGCRTDSSPGVEVGADIGITPYQQINGQVYGGGYGQGQGGAGGGGGGGGGFAGASAGATLGVQEHLGGYIRVLLKPGGLAQVPMDRISLRSMHAVSNLREQNIEADGCGGQVKIQSYTTIRVRTDNGNDTQTLYGEPKDL</sequence>